<feature type="region of interest" description="Disordered" evidence="1">
    <location>
        <begin position="1"/>
        <end position="38"/>
    </location>
</feature>
<evidence type="ECO:0000313" key="2">
    <source>
        <dbReference type="EMBL" id="TLX42818.1"/>
    </source>
</evidence>
<gene>
    <name evidence="2" type="ORF">FBQ73_09090</name>
</gene>
<dbReference type="AlphaFoldDB" id="A0A6C1KEV6"/>
<accession>A0A6C1KEV6</accession>
<dbReference type="EMBL" id="VAUP01000022">
    <property type="protein sequence ID" value="TLX42818.1"/>
    <property type="molecule type" value="Genomic_DNA"/>
</dbReference>
<evidence type="ECO:0000313" key="3">
    <source>
        <dbReference type="Proteomes" id="UP000305131"/>
    </source>
</evidence>
<protein>
    <recommendedName>
        <fullName evidence="4">BrnA antitoxin family protein</fullName>
    </recommendedName>
</protein>
<dbReference type="Proteomes" id="UP000305131">
    <property type="component" value="Unassembled WGS sequence"/>
</dbReference>
<comment type="caution">
    <text evidence="2">The sequence shown here is derived from an EMBL/GenBank/DDBJ whole genome shotgun (WGS) entry which is preliminary data.</text>
</comment>
<proteinExistence type="predicted"/>
<dbReference type="OrthoDB" id="361944at2"/>
<organism evidence="2 3">
    <name type="scientific">Xanthobacter autotrophicus</name>
    <dbReference type="NCBI Taxonomy" id="280"/>
    <lineage>
        <taxon>Bacteria</taxon>
        <taxon>Pseudomonadati</taxon>
        <taxon>Pseudomonadota</taxon>
        <taxon>Alphaproteobacteria</taxon>
        <taxon>Hyphomicrobiales</taxon>
        <taxon>Xanthobacteraceae</taxon>
        <taxon>Xanthobacter</taxon>
    </lineage>
</organism>
<dbReference type="Pfam" id="PF14384">
    <property type="entry name" value="BrnA_antitoxin"/>
    <property type="match status" value="1"/>
</dbReference>
<sequence>MSRPPFRRTGSSVRDTAEAAFKSATTKPVEAPPKAPVVPGGREMVTLRIDREVLEHFQEGGPGWQDRINDALRKIVETKS</sequence>
<evidence type="ECO:0000256" key="1">
    <source>
        <dbReference type="SAM" id="MobiDB-lite"/>
    </source>
</evidence>
<evidence type="ECO:0008006" key="4">
    <source>
        <dbReference type="Google" id="ProtNLM"/>
    </source>
</evidence>
<dbReference type="RefSeq" id="WP_138399179.1">
    <property type="nucleotide sequence ID" value="NZ_JBAFVI010000002.1"/>
</dbReference>
<reference evidence="2 3" key="1">
    <citation type="submission" date="2019-05" db="EMBL/GenBank/DDBJ databases">
        <authorList>
            <person name="Zhou X."/>
        </authorList>
    </citation>
    <scope>NUCLEOTIDE SEQUENCE [LARGE SCALE GENOMIC DNA]</scope>
    <source>
        <strain evidence="2 3">DSM 432</strain>
    </source>
</reference>
<dbReference type="InterPro" id="IPR025528">
    <property type="entry name" value="BrnA_antitoxin"/>
</dbReference>
<dbReference type="GeneID" id="95773605"/>
<name>A0A6C1KEV6_XANAU</name>